<sequence>MMKTNMVTESKTDRRSFLAAALAATGSALSSSVCQAETEGQEPQSQGHVTAKSPLSFDSLYDTSVLATTLKGEAADRVALRRLVDSWARSADRRLAEEQSNLFVEDGTILNYEGDPATHKPHSTIKGRVAIRTALAVLNKFTVTLHMNGQSEVAIQGDRAIGETYCLAHEFWAETDQRKFQTLGIRYHDQFLRQEHRWYFVERQVIIDWSETRNSLP</sequence>
<organism evidence="3 4">
    <name type="scientific">Tunturiibacter gelidiferens</name>
    <dbReference type="NCBI Taxonomy" id="3069689"/>
    <lineage>
        <taxon>Bacteria</taxon>
        <taxon>Pseudomonadati</taxon>
        <taxon>Acidobacteriota</taxon>
        <taxon>Terriglobia</taxon>
        <taxon>Terriglobales</taxon>
        <taxon>Acidobacteriaceae</taxon>
        <taxon>Tunturiibacter</taxon>
    </lineage>
</organism>
<dbReference type="Pfam" id="PF13577">
    <property type="entry name" value="SnoaL_4"/>
    <property type="match status" value="1"/>
</dbReference>
<dbReference type="AlphaFoldDB" id="A0A9X0U2T4"/>
<evidence type="ECO:0000313" key="3">
    <source>
        <dbReference type="EMBL" id="MBB5327711.1"/>
    </source>
</evidence>
<dbReference type="InterPro" id="IPR037401">
    <property type="entry name" value="SnoaL-like"/>
</dbReference>
<comment type="caution">
    <text evidence="3">The sequence shown here is derived from an EMBL/GenBank/DDBJ whole genome shotgun (WGS) entry which is preliminary data.</text>
</comment>
<gene>
    <name evidence="3" type="ORF">HDF14_001317</name>
</gene>
<dbReference type="RefSeq" id="WP_183974684.1">
    <property type="nucleotide sequence ID" value="NZ_JACHEB010000003.1"/>
</dbReference>
<accession>A0A9X0U2T4</accession>
<dbReference type="EMBL" id="JACHEB010000003">
    <property type="protein sequence ID" value="MBB5327711.1"/>
    <property type="molecule type" value="Genomic_DNA"/>
</dbReference>
<feature type="chain" id="PRO_5040885948" description="SnoaL-like domain-containing protein" evidence="1">
    <location>
        <begin position="37"/>
        <end position="217"/>
    </location>
</feature>
<proteinExistence type="predicted"/>
<protein>
    <recommendedName>
        <fullName evidence="2">SnoaL-like domain-containing protein</fullName>
    </recommendedName>
</protein>
<evidence type="ECO:0000256" key="1">
    <source>
        <dbReference type="SAM" id="SignalP"/>
    </source>
</evidence>
<name>A0A9X0U2T4_9BACT</name>
<dbReference type="Proteomes" id="UP000535182">
    <property type="component" value="Unassembled WGS sequence"/>
</dbReference>
<evidence type="ECO:0000313" key="4">
    <source>
        <dbReference type="Proteomes" id="UP000535182"/>
    </source>
</evidence>
<feature type="domain" description="SnoaL-like" evidence="2">
    <location>
        <begin position="73"/>
        <end position="203"/>
    </location>
</feature>
<evidence type="ECO:0000259" key="2">
    <source>
        <dbReference type="Pfam" id="PF13577"/>
    </source>
</evidence>
<keyword evidence="4" id="KW-1185">Reference proteome</keyword>
<dbReference type="SUPFAM" id="SSF54427">
    <property type="entry name" value="NTF2-like"/>
    <property type="match status" value="1"/>
</dbReference>
<reference evidence="3 4" key="1">
    <citation type="submission" date="2020-08" db="EMBL/GenBank/DDBJ databases">
        <title>Genomic Encyclopedia of Type Strains, Phase IV (KMG-V): Genome sequencing to study the core and pangenomes of soil and plant-associated prokaryotes.</title>
        <authorList>
            <person name="Whitman W."/>
        </authorList>
    </citation>
    <scope>NUCLEOTIDE SEQUENCE [LARGE SCALE GENOMIC DNA]</scope>
    <source>
        <strain evidence="3 4">X5P2</strain>
    </source>
</reference>
<dbReference type="Gene3D" id="3.10.450.50">
    <property type="match status" value="1"/>
</dbReference>
<keyword evidence="1" id="KW-0732">Signal</keyword>
<dbReference type="InterPro" id="IPR032710">
    <property type="entry name" value="NTF2-like_dom_sf"/>
</dbReference>
<feature type="signal peptide" evidence="1">
    <location>
        <begin position="1"/>
        <end position="36"/>
    </location>
</feature>